<dbReference type="RefSeq" id="XP_033687444.1">
    <property type="nucleotide sequence ID" value="XM_033826670.1"/>
</dbReference>
<reference evidence="3" key="1">
    <citation type="journal article" date="2020" name="Stud. Mycol.">
        <title>101 Dothideomycetes genomes: a test case for predicting lifestyles and emergence of pathogens.</title>
        <authorList>
            <person name="Haridas S."/>
            <person name="Albert R."/>
            <person name="Binder M."/>
            <person name="Bloem J."/>
            <person name="Labutti K."/>
            <person name="Salamov A."/>
            <person name="Andreopoulos B."/>
            <person name="Baker S."/>
            <person name="Barry K."/>
            <person name="Bills G."/>
            <person name="Bluhm B."/>
            <person name="Cannon C."/>
            <person name="Castanera R."/>
            <person name="Culley D."/>
            <person name="Daum C."/>
            <person name="Ezra D."/>
            <person name="Gonzalez J."/>
            <person name="Henrissat B."/>
            <person name="Kuo A."/>
            <person name="Liang C."/>
            <person name="Lipzen A."/>
            <person name="Lutzoni F."/>
            <person name="Magnuson J."/>
            <person name="Mondo S."/>
            <person name="Nolan M."/>
            <person name="Ohm R."/>
            <person name="Pangilinan J."/>
            <person name="Park H.-J."/>
            <person name="Ramirez L."/>
            <person name="Alfaro M."/>
            <person name="Sun H."/>
            <person name="Tritt A."/>
            <person name="Yoshinaga Y."/>
            <person name="Zwiers L.-H."/>
            <person name="Turgeon B."/>
            <person name="Goodwin S."/>
            <person name="Spatafora J."/>
            <person name="Crous P."/>
            <person name="Grigoriev I."/>
        </authorList>
    </citation>
    <scope>NUCLEOTIDE SEQUENCE</scope>
    <source>
        <strain evidence="3">CBS 122368</strain>
    </source>
</reference>
<dbReference type="OrthoDB" id="5365701at2759"/>
<organism evidence="3 4">
    <name type="scientific">Trematosphaeria pertusa</name>
    <dbReference type="NCBI Taxonomy" id="390896"/>
    <lineage>
        <taxon>Eukaryota</taxon>
        <taxon>Fungi</taxon>
        <taxon>Dikarya</taxon>
        <taxon>Ascomycota</taxon>
        <taxon>Pezizomycotina</taxon>
        <taxon>Dothideomycetes</taxon>
        <taxon>Pleosporomycetidae</taxon>
        <taxon>Pleosporales</taxon>
        <taxon>Massarineae</taxon>
        <taxon>Trematosphaeriaceae</taxon>
        <taxon>Trematosphaeria</taxon>
    </lineage>
</organism>
<feature type="coiled-coil region" evidence="1">
    <location>
        <begin position="289"/>
        <end position="348"/>
    </location>
</feature>
<name>A0A6A6IS54_9PLEO</name>
<proteinExistence type="predicted"/>
<sequence>MDPLTITSTVIAISARCVRTARALYDLRGKYRDASMTITAIYSESTVISTSLAHIQGLCTRNPDALRSTLLERPELEATFDQALTGCVLVYSVLDDEVQRLYVAIEKDGLAGSMGRIKLIWKEDAMRDVLVQIRGQQAALGLLIQALQMGSIHDIRILLENNTTVLQSVAHQTTRFRHANPRVKAPGSVFELEIDDVASLYSVDSVATSTNFAFDDLVVNSQAYRRALAQSRGSVNLAPVQEQSENGSDADTIVETPKPEHGMTHEEVQHLLNEHEVLKQKYQLVKRYFFEQQSEMHQLQATVANLQNKIETLENEKEKEKERSAVERDRLLAEKDEIEKSRDFLEEENRRHTDFFRQSEERRKVLFARYDQDNKHKAERLQQLEVQIAKEREKRMLLESANADLSTKFDKRCNDVAALEGKLGASTQQHVKSESKIEELTSNLATKEAELQRYKGFESIIEQLRLLSPGLPASSPAPNTRPSSASHNPSAPVSPAPKSTPKMPSLMD</sequence>
<dbReference type="Proteomes" id="UP000800094">
    <property type="component" value="Unassembled WGS sequence"/>
</dbReference>
<evidence type="ECO:0000313" key="3">
    <source>
        <dbReference type="EMBL" id="KAF2252440.1"/>
    </source>
</evidence>
<keyword evidence="4" id="KW-1185">Reference proteome</keyword>
<evidence type="ECO:0000313" key="4">
    <source>
        <dbReference type="Proteomes" id="UP000800094"/>
    </source>
</evidence>
<feature type="compositionally biased region" description="Low complexity" evidence="2">
    <location>
        <begin position="469"/>
        <end position="478"/>
    </location>
</feature>
<gene>
    <name evidence="3" type="ORF">BU26DRAFT_502909</name>
</gene>
<evidence type="ECO:0000256" key="1">
    <source>
        <dbReference type="SAM" id="Coils"/>
    </source>
</evidence>
<keyword evidence="1" id="KW-0175">Coiled coil</keyword>
<feature type="region of interest" description="Disordered" evidence="2">
    <location>
        <begin position="469"/>
        <end position="508"/>
    </location>
</feature>
<evidence type="ECO:0000256" key="2">
    <source>
        <dbReference type="SAM" id="MobiDB-lite"/>
    </source>
</evidence>
<dbReference type="EMBL" id="ML987192">
    <property type="protein sequence ID" value="KAF2252440.1"/>
    <property type="molecule type" value="Genomic_DNA"/>
</dbReference>
<dbReference type="AlphaFoldDB" id="A0A6A6IS54"/>
<protein>
    <submittedName>
        <fullName evidence="3">Uncharacterized protein</fullName>
    </submittedName>
</protein>
<feature type="compositionally biased region" description="Polar residues" evidence="2">
    <location>
        <begin position="480"/>
        <end position="491"/>
    </location>
</feature>
<accession>A0A6A6IS54</accession>
<dbReference type="GeneID" id="54580000"/>
<feature type="coiled-coil region" evidence="1">
    <location>
        <begin position="430"/>
        <end position="457"/>
    </location>
</feature>
<feature type="coiled-coil region" evidence="1">
    <location>
        <begin position="374"/>
        <end position="401"/>
    </location>
</feature>